<name>A0A9W7EP09_9STRA</name>
<keyword evidence="2" id="KW-0067">ATP-binding</keyword>
<dbReference type="InterPro" id="IPR041664">
    <property type="entry name" value="AAA_16"/>
</dbReference>
<accession>A0A9W7EP09</accession>
<dbReference type="PROSITE" id="PS00675">
    <property type="entry name" value="SIGMA54_INTERACT_1"/>
    <property type="match status" value="1"/>
</dbReference>
<organism evidence="5 6">
    <name type="scientific">Triparma verrucosa</name>
    <dbReference type="NCBI Taxonomy" id="1606542"/>
    <lineage>
        <taxon>Eukaryota</taxon>
        <taxon>Sar</taxon>
        <taxon>Stramenopiles</taxon>
        <taxon>Ochrophyta</taxon>
        <taxon>Bolidophyceae</taxon>
        <taxon>Parmales</taxon>
        <taxon>Triparmaceae</taxon>
        <taxon>Triparma</taxon>
    </lineage>
</organism>
<keyword evidence="6" id="KW-1185">Reference proteome</keyword>
<dbReference type="EMBL" id="BRXX01000036">
    <property type="protein sequence ID" value="GMH84298.1"/>
    <property type="molecule type" value="Genomic_DNA"/>
</dbReference>
<dbReference type="InterPro" id="IPR029787">
    <property type="entry name" value="Nucleotide_cyclase"/>
</dbReference>
<dbReference type="GO" id="GO:0004016">
    <property type="term" value="F:adenylate cyclase activity"/>
    <property type="evidence" value="ECO:0007669"/>
    <property type="project" value="TreeGrafter"/>
</dbReference>
<dbReference type="GO" id="GO:0009190">
    <property type="term" value="P:cyclic nucleotide biosynthetic process"/>
    <property type="evidence" value="ECO:0007669"/>
    <property type="project" value="InterPro"/>
</dbReference>
<dbReference type="Proteomes" id="UP001165160">
    <property type="component" value="Unassembled WGS sequence"/>
</dbReference>
<evidence type="ECO:0000256" key="3">
    <source>
        <dbReference type="SAM" id="MobiDB-lite"/>
    </source>
</evidence>
<dbReference type="PROSITE" id="PS50125">
    <property type="entry name" value="GUANYLATE_CYCLASE_2"/>
    <property type="match status" value="1"/>
</dbReference>
<dbReference type="PANTHER" id="PTHR16305:SF28">
    <property type="entry name" value="GUANYLATE CYCLASE DOMAIN-CONTAINING PROTEIN"/>
    <property type="match status" value="1"/>
</dbReference>
<dbReference type="SUPFAM" id="SSF52540">
    <property type="entry name" value="P-loop containing nucleoside triphosphate hydrolases"/>
    <property type="match status" value="1"/>
</dbReference>
<proteinExistence type="predicted"/>
<reference evidence="6" key="1">
    <citation type="journal article" date="2023" name="Commun. Biol.">
        <title>Genome analysis of Parmales, the sister group of diatoms, reveals the evolutionary specialization of diatoms from phago-mixotrophs to photoautotrophs.</title>
        <authorList>
            <person name="Ban H."/>
            <person name="Sato S."/>
            <person name="Yoshikawa S."/>
            <person name="Yamada K."/>
            <person name="Nakamura Y."/>
            <person name="Ichinomiya M."/>
            <person name="Sato N."/>
            <person name="Blanc-Mathieu R."/>
            <person name="Endo H."/>
            <person name="Kuwata A."/>
            <person name="Ogata H."/>
        </authorList>
    </citation>
    <scope>NUCLEOTIDE SEQUENCE [LARGE SCALE GENOMIC DNA]</scope>
    <source>
        <strain evidence="6">NIES 3699</strain>
    </source>
</reference>
<feature type="domain" description="Guanylate cyclase" evidence="4">
    <location>
        <begin position="521"/>
        <end position="558"/>
    </location>
</feature>
<dbReference type="GO" id="GO:0035556">
    <property type="term" value="P:intracellular signal transduction"/>
    <property type="evidence" value="ECO:0007669"/>
    <property type="project" value="InterPro"/>
</dbReference>
<feature type="region of interest" description="Disordered" evidence="3">
    <location>
        <begin position="1278"/>
        <end position="1308"/>
    </location>
</feature>
<dbReference type="InterPro" id="IPR025662">
    <property type="entry name" value="Sigma_54_int_dom_ATP-bd_1"/>
</dbReference>
<protein>
    <recommendedName>
        <fullName evidence="4">Guanylate cyclase domain-containing protein</fullName>
    </recommendedName>
</protein>
<feature type="compositionally biased region" description="Basic and acidic residues" evidence="3">
    <location>
        <begin position="1520"/>
        <end position="1536"/>
    </location>
</feature>
<evidence type="ECO:0000259" key="4">
    <source>
        <dbReference type="PROSITE" id="PS50125"/>
    </source>
</evidence>
<feature type="region of interest" description="Disordered" evidence="3">
    <location>
        <begin position="1441"/>
        <end position="1466"/>
    </location>
</feature>
<feature type="region of interest" description="Disordered" evidence="3">
    <location>
        <begin position="1515"/>
        <end position="1573"/>
    </location>
</feature>
<evidence type="ECO:0000313" key="6">
    <source>
        <dbReference type="Proteomes" id="UP001165160"/>
    </source>
</evidence>
<dbReference type="SUPFAM" id="SSF55073">
    <property type="entry name" value="Nucleotide cyclase"/>
    <property type="match status" value="2"/>
</dbReference>
<dbReference type="InterPro" id="IPR027417">
    <property type="entry name" value="P-loop_NTPase"/>
</dbReference>
<feature type="region of interest" description="Disordered" evidence="3">
    <location>
        <begin position="1"/>
        <end position="21"/>
    </location>
</feature>
<evidence type="ECO:0000256" key="1">
    <source>
        <dbReference type="ARBA" id="ARBA00022741"/>
    </source>
</evidence>
<sequence length="1762" mass="194166">MDKVVAKTSSPKNGKAKDKMSVYDGGRATQWARKQLRNLRDNQATAHRLKLESMFSFLPKKLIEIVSNEAKDENGELKSQIIPRPSKHDFHGVLVMADLVKSTNLSEEMEARALDENCGGNLETVNERINRKGSMYVGEGSKSSHARTAIAHKAVKKQAQKLRDAQNDAGKLGAERLRTVLTKYFKKLVGVTMSHGGDVVRIAGDAIISIFEDESKSVKNSLTKAQAACLDILNHYNDYEVDGNLLQVRLYMVIGSLSIFCVGGYQGRWEYMISGKPFADLKAMADLNEPGELCMSGDCWDILYSNTSRKLSKEYNYVDLRENGDRIGIRQTRTTGHTEQKTCVLLKVQHPETKEEEVSDDDDDIDDALNQKTTRQKSSSELLTVKSYNKTKRHKLVGEAKKHKAFETRLKQFVPVPVMYHCDHQNIDLDWLEEAAQCSAMFVTFKETIHDLKGVQKVFLCLQRIILENSGIIKEFSMDDKGLVIVAGFGLQPNVVPNPAASACLSALQIQHSHTIDGSGSLCIGIATGHVFCAAIGSEFRREFALVGRVVNLAARLAFFARKIRSGAKSSPSKGGVVDSENLDICVDVTTMNLAKSRIDFVANKKAANVTLKGITGSTQVYSPTEPRYIQLLEMQGLRGGTMIGRKLEQERITGRLEELYDNLEGGLLIIKGQSGTGKTHLVNKLVKTSDRMQNLLVFKGKGTREHINMTVRMSLAPQTFQCAQVEGLDAWASIFIKIFCMFRDGCLVPENGKAWKEDEYDMIKYAYTKYIPGNLASLDVDKDTIKGRTFFLEVVGQRFLKDHKDSLFLINFLMATNIKPVKSLNNIPEDESMTLTTELIVAAIEILNNVSPIAIIMDDCQWCDKNSLQLIKSIVVNCHDEVLVICCSKTGNRHLPDMRLHVPRIQVTSDTSKFRNTIVAATAFASSSKVGGFSALAKRSAEREAKPGPIQPLKPLPPKLGQQKLRTTVVTKSPRKSIVDRRQKLKLEAEEEAKTQVVTGPVETEVKVEDDLNYCNMDKFSAELKRDYPEVECESILLENLDFNETIALAAHKMGTDAICNITAAAVYGHTQGNPSYAAQYAEYLAAPTDGEEFGGPVQSFDEELKLSKETTWTLKNPRVPESFLSHVPAGIMDDVRIALKSCTAQQMWILKVMSVVGGSDCPIFLLEELLEDAVLNTAKLEADLCELISLGIIEQTLIKAIKPIEKAEKISDLDKLLQTQGGGNEGHQAKEDSDVSYLTYTFINVHCQTACYNMLSFSRRQELHISTSRWYEEKLGISEDDDSESDSEAGSEEKKEQGSVASKGSKLQKKKVANKDYLLVGKKYACYTIHHYFMASEVETSIAICELFGTMELQSFCGHYARKVLTKMPAGISDAVLHRTYPCIRWLQGVSSIINALKKGKIGFSTIAAGKIVSKKLDKIRQNTIARLAQKQAEKAAKERKMESIVDSGGEENEKKIEEVSSAEKVADKKANDGLGGLATVARRQPSINGKNGKGSRANGARVSMAMSTLMGANSTAAKEKQIQKDKEAAKKEGGGGGGGGGAPVQKQGSKVAIEKESKRKSKLTNMSTAYGGNNSATATIKAESNEEVLTKAAKFKGVSWALMMSKTKSRIRETINQKFLKSKDLELNADASILEAPDSERLSGIGDSSTARIVQLGVAGLPSDLTPTSPSQPAARKSIRNVFKNYRLMKTKDPSFATVVQQTSEFWKPDFDVKAAMLEPADSNSIDESQDEEGAEIEGKLKGYIELLKGQVSVRNVGS</sequence>
<evidence type="ECO:0000313" key="5">
    <source>
        <dbReference type="EMBL" id="GMH84298.1"/>
    </source>
</evidence>
<dbReference type="InterPro" id="IPR001054">
    <property type="entry name" value="A/G_cyclase"/>
</dbReference>
<dbReference type="CDD" id="cd07302">
    <property type="entry name" value="CHD"/>
    <property type="match status" value="1"/>
</dbReference>
<dbReference type="Gene3D" id="3.30.70.1230">
    <property type="entry name" value="Nucleotide cyclase"/>
    <property type="match status" value="2"/>
</dbReference>
<dbReference type="PANTHER" id="PTHR16305">
    <property type="entry name" value="TESTICULAR SOLUBLE ADENYLYL CYCLASE"/>
    <property type="match status" value="1"/>
</dbReference>
<dbReference type="Pfam" id="PF13191">
    <property type="entry name" value="AAA_16"/>
    <property type="match status" value="1"/>
</dbReference>
<feature type="compositionally biased region" description="Acidic residues" evidence="3">
    <location>
        <begin position="1280"/>
        <end position="1292"/>
    </location>
</feature>
<comment type="caution">
    <text evidence="5">The sequence shown here is derived from an EMBL/GenBank/DDBJ whole genome shotgun (WGS) entry which is preliminary data.</text>
</comment>
<gene>
    <name evidence="5" type="ORF">TrVE_jg5922</name>
</gene>
<keyword evidence="1" id="KW-0547">Nucleotide-binding</keyword>
<evidence type="ECO:0000256" key="2">
    <source>
        <dbReference type="ARBA" id="ARBA00022840"/>
    </source>
</evidence>
<dbReference type="GO" id="GO:0005737">
    <property type="term" value="C:cytoplasm"/>
    <property type="evidence" value="ECO:0007669"/>
    <property type="project" value="TreeGrafter"/>
</dbReference>
<dbReference type="GO" id="GO:0005524">
    <property type="term" value="F:ATP binding"/>
    <property type="evidence" value="ECO:0007669"/>
    <property type="project" value="UniProtKB-KW"/>
</dbReference>